<dbReference type="InterPro" id="IPR003595">
    <property type="entry name" value="Tyr_Pase_cat"/>
</dbReference>
<dbReference type="PANTHER" id="PTHR19134">
    <property type="entry name" value="RECEPTOR-TYPE TYROSINE-PROTEIN PHOSPHATASE"/>
    <property type="match status" value="1"/>
</dbReference>
<evidence type="ECO:0000256" key="1">
    <source>
        <dbReference type="SAM" id="MobiDB-lite"/>
    </source>
</evidence>
<protein>
    <recommendedName>
        <fullName evidence="6">Tyrosine-protein phosphatase domain-containing protein</fullName>
    </recommendedName>
</protein>
<dbReference type="GO" id="GO:0004725">
    <property type="term" value="F:protein tyrosine phosphatase activity"/>
    <property type="evidence" value="ECO:0007669"/>
    <property type="project" value="InterPro"/>
</dbReference>
<dbReference type="AlphaFoldDB" id="A0A8R1DKB8"/>
<keyword evidence="5" id="KW-1185">Reference proteome</keyword>
<organism evidence="4 5">
    <name type="scientific">Caenorhabditis japonica</name>
    <dbReference type="NCBI Taxonomy" id="281687"/>
    <lineage>
        <taxon>Eukaryota</taxon>
        <taxon>Metazoa</taxon>
        <taxon>Ecdysozoa</taxon>
        <taxon>Nematoda</taxon>
        <taxon>Chromadorea</taxon>
        <taxon>Rhabditida</taxon>
        <taxon>Rhabditina</taxon>
        <taxon>Rhabditomorpha</taxon>
        <taxon>Rhabditoidea</taxon>
        <taxon>Rhabditidae</taxon>
        <taxon>Peloderinae</taxon>
        <taxon>Caenorhabditis</taxon>
    </lineage>
</organism>
<dbReference type="Proteomes" id="UP000005237">
    <property type="component" value="Unassembled WGS sequence"/>
</dbReference>
<evidence type="ECO:0008006" key="6">
    <source>
        <dbReference type="Google" id="ProtNLM"/>
    </source>
</evidence>
<dbReference type="CDD" id="cd00047">
    <property type="entry name" value="PTPc"/>
    <property type="match status" value="1"/>
</dbReference>
<dbReference type="Gene3D" id="3.90.190.10">
    <property type="entry name" value="Protein tyrosine phosphatase superfamily"/>
    <property type="match status" value="1"/>
</dbReference>
<proteinExistence type="predicted"/>
<dbReference type="SMART" id="SM00194">
    <property type="entry name" value="PTPc"/>
    <property type="match status" value="1"/>
</dbReference>
<evidence type="ECO:0000313" key="4">
    <source>
        <dbReference type="EnsemblMetazoa" id="CJA04490.1"/>
    </source>
</evidence>
<dbReference type="EnsemblMetazoa" id="CJA04490.1">
    <property type="protein sequence ID" value="CJA04490.1"/>
    <property type="gene ID" value="WBGene00123694"/>
</dbReference>
<dbReference type="Pfam" id="PF00102">
    <property type="entry name" value="Y_phosphatase"/>
    <property type="match status" value="2"/>
</dbReference>
<dbReference type="SUPFAM" id="SSF52799">
    <property type="entry name" value="(Phosphotyrosine protein) phosphatases II"/>
    <property type="match status" value="1"/>
</dbReference>
<name>A0A8R1DKB8_CAEJA</name>
<feature type="compositionally biased region" description="Basic residues" evidence="1">
    <location>
        <begin position="371"/>
        <end position="384"/>
    </location>
</feature>
<sequence length="399" mass="44891">MMTPTDYMRSYMSQSWVLNEVDGSIRAVAGEDAAAEEEEENRTDITPLEAFSAVNAEGEPLLADMHNAAMAFPHKFDKCLNHQELNRIPSLYCYDHTRVIVSEDHGKGDYYHASFVDGYNKKNAYIFAQAPFDDDSETVFWRMVADQKPSMILVFGVVDEKQKRKNKLEIANRGFEKSILSEFNAKTLTECEQKAKLCRTFWPESGGVKSFEKLTIKTTDDNSETHMKTYSLQVKDGSVEGGKSSILMHFYEWGEKNDDELPEYMLDMRASIKVQYIRSSKTSNACTGPVMLVCATGVSKCSIYATVDIIVSRMTEEHTVGFKETMSAIKSQRYGCFRSAAPYMTAREMLMKFAVSTGVVHDAAIGDKPKTNKSKMKLNNKKPKGIAGKMKAGPKKKKK</sequence>
<dbReference type="InterPro" id="IPR029021">
    <property type="entry name" value="Prot-tyrosine_phosphatase-like"/>
</dbReference>
<evidence type="ECO:0000259" key="3">
    <source>
        <dbReference type="PROSITE" id="PS50056"/>
    </source>
</evidence>
<dbReference type="PROSITE" id="PS50056">
    <property type="entry name" value="TYR_PHOSPHATASE_2"/>
    <property type="match status" value="1"/>
</dbReference>
<feature type="domain" description="Tyrosine-protein phosphatase" evidence="2">
    <location>
        <begin position="86"/>
        <end position="353"/>
    </location>
</feature>
<dbReference type="OMA" id="MTEEHTV"/>
<reference evidence="5" key="1">
    <citation type="submission" date="2010-08" db="EMBL/GenBank/DDBJ databases">
        <authorList>
            <consortium name="Caenorhabditis japonica Sequencing Consortium"/>
            <person name="Wilson R.K."/>
        </authorList>
    </citation>
    <scope>NUCLEOTIDE SEQUENCE [LARGE SCALE GENOMIC DNA]</scope>
    <source>
        <strain evidence="5">DF5081</strain>
    </source>
</reference>
<evidence type="ECO:0000313" key="5">
    <source>
        <dbReference type="Proteomes" id="UP000005237"/>
    </source>
</evidence>
<feature type="domain" description="Tyrosine specific protein phosphatases" evidence="3">
    <location>
        <begin position="274"/>
        <end position="344"/>
    </location>
</feature>
<dbReference type="InterPro" id="IPR000242">
    <property type="entry name" value="PTP_cat"/>
</dbReference>
<evidence type="ECO:0000259" key="2">
    <source>
        <dbReference type="PROSITE" id="PS50055"/>
    </source>
</evidence>
<reference evidence="4" key="2">
    <citation type="submission" date="2022-06" db="UniProtKB">
        <authorList>
            <consortium name="EnsemblMetazoa"/>
        </authorList>
    </citation>
    <scope>IDENTIFICATION</scope>
    <source>
        <strain evidence="4">DF5081</strain>
    </source>
</reference>
<dbReference type="InterPro" id="IPR000387">
    <property type="entry name" value="Tyr_Pase_dom"/>
</dbReference>
<dbReference type="PANTHER" id="PTHR19134:SF534">
    <property type="entry name" value="LD27988P"/>
    <property type="match status" value="1"/>
</dbReference>
<feature type="region of interest" description="Disordered" evidence="1">
    <location>
        <begin position="366"/>
        <end position="399"/>
    </location>
</feature>
<dbReference type="InterPro" id="IPR050348">
    <property type="entry name" value="Protein-Tyr_Phosphatase"/>
</dbReference>
<dbReference type="PROSITE" id="PS50055">
    <property type="entry name" value="TYR_PHOSPHATASE_PTP"/>
    <property type="match status" value="1"/>
</dbReference>
<accession>A0A8R1DKB8</accession>
<dbReference type="SMART" id="SM00404">
    <property type="entry name" value="PTPc_motif"/>
    <property type="match status" value="1"/>
</dbReference>